<dbReference type="Proteomes" id="UP000821845">
    <property type="component" value="Chromosome 6"/>
</dbReference>
<organism evidence="1 2">
    <name type="scientific">Hyalomma asiaticum</name>
    <name type="common">Tick</name>
    <dbReference type="NCBI Taxonomy" id="266040"/>
    <lineage>
        <taxon>Eukaryota</taxon>
        <taxon>Metazoa</taxon>
        <taxon>Ecdysozoa</taxon>
        <taxon>Arthropoda</taxon>
        <taxon>Chelicerata</taxon>
        <taxon>Arachnida</taxon>
        <taxon>Acari</taxon>
        <taxon>Parasitiformes</taxon>
        <taxon>Ixodida</taxon>
        <taxon>Ixodoidea</taxon>
        <taxon>Ixodidae</taxon>
        <taxon>Hyalomminae</taxon>
        <taxon>Hyalomma</taxon>
    </lineage>
</organism>
<accession>A0ACB7S2R9</accession>
<dbReference type="EMBL" id="CM023486">
    <property type="protein sequence ID" value="KAH6928361.1"/>
    <property type="molecule type" value="Genomic_DNA"/>
</dbReference>
<sequence>MTSSSVLLASFQRPVSKKRLSLFLRCAAISFLPAAIYFTGVMRKDTDQFHRPSLKQVVSTDSHDRENAAWDTTRPTCNLNAENKSATATVECFKPGTVPGLGTKMCSCRDGWHGVDCAVPSAVWSTPTFRRWYSEGLIKRRTRPRAVFNGITLNHELDLLEMHVEELSDVVDRYVVVEANRTFFGAPKPLHLQPKLKVGGFAHGHSHKIVPLTLGTLECQGCDPFWPESRSRNVTWQEGQRWLGNVSDDDLFLLTDVDELPNPDVLLFLKYHDGYGEPIGLMLRWFLYGFFWEHRRATRIYAVCTVAFMRTVYADNVQMLRDGRRTTAEAMPAGTGTRAHPWVIEGTRPRFAGWHCSWCFDAKGIQNKLVSSQRDDGVRWGDMAQNTDLAYIESLRREGTVLRRTAVDC</sequence>
<protein>
    <submittedName>
        <fullName evidence="1">Uncharacterized protein</fullName>
    </submittedName>
</protein>
<gene>
    <name evidence="1" type="ORF">HPB50_014951</name>
</gene>
<keyword evidence="2" id="KW-1185">Reference proteome</keyword>
<evidence type="ECO:0000313" key="2">
    <source>
        <dbReference type="Proteomes" id="UP000821845"/>
    </source>
</evidence>
<reference evidence="1" key="1">
    <citation type="submission" date="2020-05" db="EMBL/GenBank/DDBJ databases">
        <title>Large-scale comparative analyses of tick genomes elucidate their genetic diversity and vector capacities.</title>
        <authorList>
            <person name="Jia N."/>
            <person name="Wang J."/>
            <person name="Shi W."/>
            <person name="Du L."/>
            <person name="Sun Y."/>
            <person name="Zhan W."/>
            <person name="Jiang J."/>
            <person name="Wang Q."/>
            <person name="Zhang B."/>
            <person name="Ji P."/>
            <person name="Sakyi L.B."/>
            <person name="Cui X."/>
            <person name="Yuan T."/>
            <person name="Jiang B."/>
            <person name="Yang W."/>
            <person name="Lam T.T.-Y."/>
            <person name="Chang Q."/>
            <person name="Ding S."/>
            <person name="Wang X."/>
            <person name="Zhu J."/>
            <person name="Ruan X."/>
            <person name="Zhao L."/>
            <person name="Wei J."/>
            <person name="Que T."/>
            <person name="Du C."/>
            <person name="Cheng J."/>
            <person name="Dai P."/>
            <person name="Han X."/>
            <person name="Huang E."/>
            <person name="Gao Y."/>
            <person name="Liu J."/>
            <person name="Shao H."/>
            <person name="Ye R."/>
            <person name="Li L."/>
            <person name="Wei W."/>
            <person name="Wang X."/>
            <person name="Wang C."/>
            <person name="Yang T."/>
            <person name="Huo Q."/>
            <person name="Li W."/>
            <person name="Guo W."/>
            <person name="Chen H."/>
            <person name="Zhou L."/>
            <person name="Ni X."/>
            <person name="Tian J."/>
            <person name="Zhou Y."/>
            <person name="Sheng Y."/>
            <person name="Liu T."/>
            <person name="Pan Y."/>
            <person name="Xia L."/>
            <person name="Li J."/>
            <person name="Zhao F."/>
            <person name="Cao W."/>
        </authorList>
    </citation>
    <scope>NUCLEOTIDE SEQUENCE</scope>
    <source>
        <strain evidence="1">Hyas-2018</strain>
    </source>
</reference>
<comment type="caution">
    <text evidence="1">The sequence shown here is derived from an EMBL/GenBank/DDBJ whole genome shotgun (WGS) entry which is preliminary data.</text>
</comment>
<name>A0ACB7S2R9_HYAAI</name>
<proteinExistence type="predicted"/>
<evidence type="ECO:0000313" key="1">
    <source>
        <dbReference type="EMBL" id="KAH6928361.1"/>
    </source>
</evidence>